<keyword evidence="5" id="KW-0862">Zinc</keyword>
<keyword evidence="2" id="KW-0479">Metal-binding</keyword>
<feature type="region of interest" description="Disordered" evidence="8">
    <location>
        <begin position="232"/>
        <end position="336"/>
    </location>
</feature>
<feature type="compositionally biased region" description="Basic and acidic residues" evidence="8">
    <location>
        <begin position="311"/>
        <end position="331"/>
    </location>
</feature>
<dbReference type="FunFam" id="3.30.160.60:FF:000096">
    <property type="entry name" value="Zinc finger and BTB domain-containing protein 18 isoform 1"/>
    <property type="match status" value="1"/>
</dbReference>
<dbReference type="InterPro" id="IPR000210">
    <property type="entry name" value="BTB/POZ_dom"/>
</dbReference>
<keyword evidence="13" id="KW-1185">Reference proteome</keyword>
<feature type="domain" description="C2H2-type" evidence="11">
    <location>
        <begin position="489"/>
        <end position="516"/>
    </location>
</feature>
<dbReference type="GO" id="GO:0008270">
    <property type="term" value="F:zinc ion binding"/>
    <property type="evidence" value="ECO:0007669"/>
    <property type="project" value="UniProtKB-KW"/>
</dbReference>
<gene>
    <name evidence="12" type="ORF">GEV33_003315</name>
</gene>
<evidence type="ECO:0000256" key="3">
    <source>
        <dbReference type="ARBA" id="ARBA00022737"/>
    </source>
</evidence>
<feature type="compositionally biased region" description="Basic and acidic residues" evidence="8">
    <location>
        <begin position="281"/>
        <end position="299"/>
    </location>
</feature>
<evidence type="ECO:0000313" key="13">
    <source>
        <dbReference type="Proteomes" id="UP000719412"/>
    </source>
</evidence>
<name>A0A8J6HT53_TENMO</name>
<evidence type="ECO:0000256" key="7">
    <source>
        <dbReference type="PROSITE-ProRule" id="PRU00042"/>
    </source>
</evidence>
<comment type="subcellular location">
    <subcellularLocation>
        <location evidence="1">Nucleus</location>
    </subcellularLocation>
</comment>
<proteinExistence type="predicted"/>
<keyword evidence="9" id="KW-0812">Transmembrane</keyword>
<keyword evidence="9" id="KW-1133">Transmembrane helix</keyword>
<evidence type="ECO:0000256" key="8">
    <source>
        <dbReference type="SAM" id="MobiDB-lite"/>
    </source>
</evidence>
<keyword evidence="6" id="KW-0539">Nucleus</keyword>
<dbReference type="PANTHER" id="PTHR23110:SF93">
    <property type="entry name" value="ZINC FINGER AND BTB DOMAIN-CONTAINING PROTEIN 14-LIKE PROTEIN"/>
    <property type="match status" value="1"/>
</dbReference>
<dbReference type="Gene3D" id="3.30.710.10">
    <property type="entry name" value="Potassium Channel Kv1.1, Chain A"/>
    <property type="match status" value="1"/>
</dbReference>
<dbReference type="GO" id="GO:0005634">
    <property type="term" value="C:nucleus"/>
    <property type="evidence" value="ECO:0007669"/>
    <property type="project" value="UniProtKB-SubCell"/>
</dbReference>
<sequence>MAVQDWLDEINRGRPILSIFMPASATGQIHFCTSGAAAYGDAFVLKPSHQKDDGVAVHAATRFIQINGDAAAFLHRSVGCTERAVLLVAYLSGVFILSFLLAAAMDQIAENYQLKWHSFGTYLHSCIATSLQNESFADVALVTIDGRQIMAHRFVLSACSQYLHQILKLQPRVTTALPLMIILPPEINYRTMKTLIQYMYSGEATVSKDILEPVLRGGDILKVKGLWRPKEDENNDNRLVKVSHKNDKSKQAAKPDQKESPEAANSPPKVLNYTINVMKTYEGKSDGKDKQVKPAEEKKKPKNNQNSVIKSTEEEKRAQKNDSEESEKAEQSNDSLQFLVIKEEPIEWSEVNDAEMELVDEKEVFSTEMTIKPEIYMEDGEEQGLYSPLTCELCTETFTLPAEWVRHVQTHTDMLPAKRQRRGKSSQDDETDAPFPQLHCDLCQKYFPTPAEWVHHIQNTHTEFELHLSNKTAPGKVIKTPRSFGPAQNSCTICSKKFPSHASLLIHKRTHTGEKPYMCELCYKGFNVKSNLLRHLRTVHDKIINPTEVDDGVREETTGD</sequence>
<feature type="transmembrane region" description="Helical" evidence="9">
    <location>
        <begin position="84"/>
        <end position="105"/>
    </location>
</feature>
<dbReference type="GO" id="GO:0040029">
    <property type="term" value="P:epigenetic regulation of gene expression"/>
    <property type="evidence" value="ECO:0007669"/>
    <property type="project" value="UniProtKB-ARBA"/>
</dbReference>
<dbReference type="SMART" id="SM00225">
    <property type="entry name" value="BTB"/>
    <property type="match status" value="1"/>
</dbReference>
<feature type="domain" description="C2H2-type" evidence="11">
    <location>
        <begin position="389"/>
        <end position="416"/>
    </location>
</feature>
<feature type="domain" description="BTB" evidence="10">
    <location>
        <begin position="137"/>
        <end position="208"/>
    </location>
</feature>
<dbReference type="InterPro" id="IPR051095">
    <property type="entry name" value="Dros_DevTransReg"/>
</dbReference>
<dbReference type="SMART" id="SM00355">
    <property type="entry name" value="ZnF_C2H2"/>
    <property type="match status" value="4"/>
</dbReference>
<dbReference type="InterPro" id="IPR013087">
    <property type="entry name" value="Znf_C2H2_type"/>
</dbReference>
<reference evidence="12" key="1">
    <citation type="journal article" date="2020" name="J Insects Food Feed">
        <title>The yellow mealworm (Tenebrio molitor) genome: a resource for the emerging insects as food and feed industry.</title>
        <authorList>
            <person name="Eriksson T."/>
            <person name="Andere A."/>
            <person name="Kelstrup H."/>
            <person name="Emery V."/>
            <person name="Picard C."/>
        </authorList>
    </citation>
    <scope>NUCLEOTIDE SEQUENCE</scope>
    <source>
        <strain evidence="12">Stoneville</strain>
        <tissue evidence="12">Whole head</tissue>
    </source>
</reference>
<evidence type="ECO:0000256" key="9">
    <source>
        <dbReference type="SAM" id="Phobius"/>
    </source>
</evidence>
<keyword evidence="4 7" id="KW-0863">Zinc-finger</keyword>
<evidence type="ECO:0000256" key="5">
    <source>
        <dbReference type="ARBA" id="ARBA00022833"/>
    </source>
</evidence>
<dbReference type="GO" id="GO:0048666">
    <property type="term" value="P:neuron development"/>
    <property type="evidence" value="ECO:0007669"/>
    <property type="project" value="UniProtKB-ARBA"/>
</dbReference>
<keyword evidence="9" id="KW-0472">Membrane</keyword>
<dbReference type="GO" id="GO:0006357">
    <property type="term" value="P:regulation of transcription by RNA polymerase II"/>
    <property type="evidence" value="ECO:0007669"/>
    <property type="project" value="TreeGrafter"/>
</dbReference>
<feature type="compositionally biased region" description="Basic and acidic residues" evidence="8">
    <location>
        <begin position="232"/>
        <end position="261"/>
    </location>
</feature>
<dbReference type="AlphaFoldDB" id="A0A8J6HT53"/>
<evidence type="ECO:0000313" key="12">
    <source>
        <dbReference type="EMBL" id="KAH0819476.1"/>
    </source>
</evidence>
<organism evidence="12 13">
    <name type="scientific">Tenebrio molitor</name>
    <name type="common">Yellow mealworm beetle</name>
    <dbReference type="NCBI Taxonomy" id="7067"/>
    <lineage>
        <taxon>Eukaryota</taxon>
        <taxon>Metazoa</taxon>
        <taxon>Ecdysozoa</taxon>
        <taxon>Arthropoda</taxon>
        <taxon>Hexapoda</taxon>
        <taxon>Insecta</taxon>
        <taxon>Pterygota</taxon>
        <taxon>Neoptera</taxon>
        <taxon>Endopterygota</taxon>
        <taxon>Coleoptera</taxon>
        <taxon>Polyphaga</taxon>
        <taxon>Cucujiformia</taxon>
        <taxon>Tenebrionidae</taxon>
        <taxon>Tenebrio</taxon>
    </lineage>
</organism>
<dbReference type="GO" id="GO:0003006">
    <property type="term" value="P:developmental process involved in reproduction"/>
    <property type="evidence" value="ECO:0007669"/>
    <property type="project" value="UniProtKB-ARBA"/>
</dbReference>
<dbReference type="GO" id="GO:0000785">
    <property type="term" value="C:chromatin"/>
    <property type="evidence" value="ECO:0007669"/>
    <property type="project" value="UniProtKB-ARBA"/>
</dbReference>
<dbReference type="GO" id="GO:0048513">
    <property type="term" value="P:animal organ development"/>
    <property type="evidence" value="ECO:0007669"/>
    <property type="project" value="UniProtKB-ARBA"/>
</dbReference>
<evidence type="ECO:0000256" key="2">
    <source>
        <dbReference type="ARBA" id="ARBA00022723"/>
    </source>
</evidence>
<dbReference type="Proteomes" id="UP000719412">
    <property type="component" value="Unassembled WGS sequence"/>
</dbReference>
<dbReference type="GO" id="GO:0043565">
    <property type="term" value="F:sequence-specific DNA binding"/>
    <property type="evidence" value="ECO:0007669"/>
    <property type="project" value="UniProtKB-ARBA"/>
</dbReference>
<evidence type="ECO:0000259" key="10">
    <source>
        <dbReference type="PROSITE" id="PS50097"/>
    </source>
</evidence>
<dbReference type="SUPFAM" id="SSF57667">
    <property type="entry name" value="beta-beta-alpha zinc fingers"/>
    <property type="match status" value="1"/>
</dbReference>
<dbReference type="SUPFAM" id="SSF54695">
    <property type="entry name" value="POZ domain"/>
    <property type="match status" value="1"/>
</dbReference>
<dbReference type="EMBL" id="JABDTM020014431">
    <property type="protein sequence ID" value="KAH0819476.1"/>
    <property type="molecule type" value="Genomic_DNA"/>
</dbReference>
<dbReference type="Pfam" id="PF00651">
    <property type="entry name" value="BTB"/>
    <property type="match status" value="1"/>
</dbReference>
<evidence type="ECO:0000256" key="6">
    <source>
        <dbReference type="ARBA" id="ARBA00023242"/>
    </source>
</evidence>
<evidence type="ECO:0000256" key="4">
    <source>
        <dbReference type="ARBA" id="ARBA00022771"/>
    </source>
</evidence>
<dbReference type="PANTHER" id="PTHR23110">
    <property type="entry name" value="BTB DOMAIN TRANSCRIPTION FACTOR"/>
    <property type="match status" value="1"/>
</dbReference>
<evidence type="ECO:0000256" key="1">
    <source>
        <dbReference type="ARBA" id="ARBA00004123"/>
    </source>
</evidence>
<feature type="domain" description="C2H2-type" evidence="11">
    <location>
        <begin position="517"/>
        <end position="540"/>
    </location>
</feature>
<keyword evidence="3" id="KW-0677">Repeat</keyword>
<dbReference type="InterPro" id="IPR011333">
    <property type="entry name" value="SKP1/BTB/POZ_sf"/>
</dbReference>
<dbReference type="Gene3D" id="3.30.160.60">
    <property type="entry name" value="Classic Zinc Finger"/>
    <property type="match status" value="3"/>
</dbReference>
<dbReference type="PROSITE" id="PS50097">
    <property type="entry name" value="BTB"/>
    <property type="match status" value="1"/>
</dbReference>
<dbReference type="FunFam" id="3.30.160.60:FF:000690">
    <property type="entry name" value="Zinc finger protein 354C"/>
    <property type="match status" value="1"/>
</dbReference>
<dbReference type="GO" id="GO:0003682">
    <property type="term" value="F:chromatin binding"/>
    <property type="evidence" value="ECO:0007669"/>
    <property type="project" value="UniProtKB-ARBA"/>
</dbReference>
<dbReference type="Pfam" id="PF00096">
    <property type="entry name" value="zf-C2H2"/>
    <property type="match status" value="2"/>
</dbReference>
<dbReference type="InterPro" id="IPR036236">
    <property type="entry name" value="Znf_C2H2_sf"/>
</dbReference>
<reference evidence="12" key="2">
    <citation type="submission" date="2021-08" db="EMBL/GenBank/DDBJ databases">
        <authorList>
            <person name="Eriksson T."/>
        </authorList>
    </citation>
    <scope>NUCLEOTIDE SEQUENCE</scope>
    <source>
        <strain evidence="12">Stoneville</strain>
        <tissue evidence="12">Whole head</tissue>
    </source>
</reference>
<evidence type="ECO:0000259" key="11">
    <source>
        <dbReference type="PROSITE" id="PS50157"/>
    </source>
</evidence>
<accession>A0A8J6HT53</accession>
<dbReference type="PROSITE" id="PS50157">
    <property type="entry name" value="ZINC_FINGER_C2H2_2"/>
    <property type="match status" value="3"/>
</dbReference>
<comment type="caution">
    <text evidence="12">The sequence shown here is derived from an EMBL/GenBank/DDBJ whole genome shotgun (WGS) entry which is preliminary data.</text>
</comment>
<dbReference type="PROSITE" id="PS00028">
    <property type="entry name" value="ZINC_FINGER_C2H2_1"/>
    <property type="match status" value="4"/>
</dbReference>
<protein>
    <submittedName>
        <fullName evidence="12">Uncharacterized protein</fullName>
    </submittedName>
</protein>